<evidence type="ECO:0000313" key="2">
    <source>
        <dbReference type="EMBL" id="MFD0871035.1"/>
    </source>
</evidence>
<dbReference type="Pfam" id="PF12867">
    <property type="entry name" value="DinB_2"/>
    <property type="match status" value="1"/>
</dbReference>
<dbReference type="SUPFAM" id="SSF109854">
    <property type="entry name" value="DinB/YfiT-like putative metalloenzymes"/>
    <property type="match status" value="1"/>
</dbReference>
<keyword evidence="3" id="KW-1185">Reference proteome</keyword>
<name>A0ABW3DC29_9BACL</name>
<evidence type="ECO:0000313" key="3">
    <source>
        <dbReference type="Proteomes" id="UP001597120"/>
    </source>
</evidence>
<proteinExistence type="predicted"/>
<dbReference type="Gene3D" id="1.20.120.450">
    <property type="entry name" value="dinb family like domain"/>
    <property type="match status" value="1"/>
</dbReference>
<comment type="caution">
    <text evidence="2">The sequence shown here is derived from an EMBL/GenBank/DDBJ whole genome shotgun (WGS) entry which is preliminary data.</text>
</comment>
<dbReference type="InterPro" id="IPR024775">
    <property type="entry name" value="DinB-like"/>
</dbReference>
<sequence>MDSNQILQSFQKVTERYIQEIERLEWEQMLRKPSEDEWSLGQMYMHLINSALYMQLKNAEACLDHSTAAAPAEEKTERGRAVFAQGSFPPIAIRVPPSDQYIPPQPAGKDQIIDGLMQVVSRMQDIEPQLKGVSLAYTRPHPGFGGLNAKEWFWLVEMHYRHHLHQQERLKAWLRTG</sequence>
<gene>
    <name evidence="2" type="ORF">ACFQ03_17995</name>
</gene>
<dbReference type="EMBL" id="JBHTIU010000070">
    <property type="protein sequence ID" value="MFD0871035.1"/>
    <property type="molecule type" value="Genomic_DNA"/>
</dbReference>
<dbReference type="RefSeq" id="WP_144940458.1">
    <property type="nucleotide sequence ID" value="NZ_JBHTIU010000070.1"/>
</dbReference>
<organism evidence="2 3">
    <name type="scientific">Paenibacillus residui</name>
    <dbReference type="NCBI Taxonomy" id="629724"/>
    <lineage>
        <taxon>Bacteria</taxon>
        <taxon>Bacillati</taxon>
        <taxon>Bacillota</taxon>
        <taxon>Bacilli</taxon>
        <taxon>Bacillales</taxon>
        <taxon>Paenibacillaceae</taxon>
        <taxon>Paenibacillus</taxon>
    </lineage>
</organism>
<dbReference type="InterPro" id="IPR034660">
    <property type="entry name" value="DinB/YfiT-like"/>
</dbReference>
<reference evidence="3" key="1">
    <citation type="journal article" date="2019" name="Int. J. Syst. Evol. Microbiol.">
        <title>The Global Catalogue of Microorganisms (GCM) 10K type strain sequencing project: providing services to taxonomists for standard genome sequencing and annotation.</title>
        <authorList>
            <consortium name="The Broad Institute Genomics Platform"/>
            <consortium name="The Broad Institute Genome Sequencing Center for Infectious Disease"/>
            <person name="Wu L."/>
            <person name="Ma J."/>
        </authorList>
    </citation>
    <scope>NUCLEOTIDE SEQUENCE [LARGE SCALE GENOMIC DNA]</scope>
    <source>
        <strain evidence="3">CCUG 57263</strain>
    </source>
</reference>
<feature type="domain" description="DinB-like" evidence="1">
    <location>
        <begin position="10"/>
        <end position="166"/>
    </location>
</feature>
<evidence type="ECO:0000259" key="1">
    <source>
        <dbReference type="Pfam" id="PF12867"/>
    </source>
</evidence>
<accession>A0ABW3DC29</accession>
<dbReference type="Proteomes" id="UP001597120">
    <property type="component" value="Unassembled WGS sequence"/>
</dbReference>
<protein>
    <submittedName>
        <fullName evidence="2">DinB family protein</fullName>
    </submittedName>
</protein>